<dbReference type="SUPFAM" id="SSF81324">
    <property type="entry name" value="Voltage-gated potassium channels"/>
    <property type="match status" value="1"/>
</dbReference>
<dbReference type="PRINTS" id="PR01433">
    <property type="entry name" value="POLYCYSTIN2"/>
</dbReference>
<dbReference type="Pfam" id="PF20519">
    <property type="entry name" value="Polycystin_dom"/>
    <property type="match status" value="1"/>
</dbReference>
<evidence type="ECO:0000256" key="3">
    <source>
        <dbReference type="ARBA" id="ARBA00022692"/>
    </source>
</evidence>
<dbReference type="Gene3D" id="1.10.287.70">
    <property type="match status" value="1"/>
</dbReference>
<keyword evidence="7" id="KW-1015">Disulfide bond</keyword>
<sequence>MQGGHLAYTWNPEVQHLLWDFLEEGHKWWIGQNLKLLGKHQENNNLAGVMPPWAPGPISCIYVSRNSNWISSNVDICSLGHSFICQADAFSDQHERHGNNPHLHWRPEETRGEMAVPRNKKIPAIHPAPPCHHPAHADLSKTLCHSISPFPSALPRVTWQVLSVTWVPTSRLLSVTPALPRPAPKAQSGQALVEVTSSPKENTHTEVVTTHLQTSFQDASDQVVYETARNLNKATHGLQTNSKLQTACEMLQKLTALIPEFSKSTQVSVISPLVDLNEQLPDSASQSKGIRGFENPVTVCLIHSLDDVVEASKASLQRSKHDIKQQVENTLEMALLALGKIQEVFLQQNRFSESLVTLTSSVATLVLSSQNMSTWPLSSYTLGSPALVRLGFLSASALEEVLNRHPGVNVQVTGLAFNPFKDFDDKNIVGNIGSVLLSSNQKLFQVHDLMGDIEIMLWRNVSMETHPTSLNVTSDHFIIIMNITSLEKSLIVCVEPESPLLMTLYLGFQYQPNHTHFDLNITLPKDQVWQKDEEYTWVLTPESLQYRIGTYHITATLNKSKESAQQTPTLFSVVTAVTQCYFWDSHNSTWKSTGCHVGPRSTVLRTQCLCNRLAYFGSDFFIAPRTVNVEDTIKLFLRVTTNPVGVSLLISLLGFYMLTCVWAWRKDQADMQKVKVTVLADNDPSSQFHYLLQVSTGYRRKAATTAKVVITLYGSERRSEPHHLCDPQKAVFERGGLDVFLLSTKSSLGELHGVRLWHDNSGTSPSWYVNQVIVSDMASKRKWCFLCNCWLAVDLGECQRDRVFMPVSKKELFSFRHLFSSIIVEKLTQDYLWLSVLTRHPWNQFTRVQRLTCYMTLLLCNMVINVMFWRTSSTTAKRDEQVGPFAVTWSQVIISVQTAVLLFPVNLVIGRLFPLIQPQEPRPVLPPSQASCLSDATFEPLSLTEVAEELKETVGFLLRRNTYLLSECEQSLWTSYSINKLVQLLSSLICSHLEPHGSHQQAGPHRANVVPDSHHHLCCYLLGVVQRLHSHLSAVGPTQADQLCDILDATNQLQKLQKLLETRVLHLEQGPSREVTSFPLLSPEEGKEPIAYSLPRGVTYICWLCLGVTSLVAAFFTALYSLELTKDQATSWVMSVILSVLQNIVISQPIKAIFLALFNSLMLSRMPWLTKEKEQQTRRILALVGFIADGNSFLLGNVLLRQIRIPSAVLLPTGMSPHEQVKLSPQDQEDTENYGVNWGPPDTNITKSDSIWHYQNQEILGGYPIQGEHATYSGGGYVVKLGRSSSTAISVLQHLEQSHWLDHCTKSLFVEFVVFNANVNLFCVVTLILESNNMGTFFTSLRLDTLTSFQAKKDFAWSVISQVVYYLLVCYCAFIQGHRLKQQRWRFFTRKRNILDMSIILISFVLLGLEVKLTSLCKKNMAQYHYDRDRFISFREAIKVNSAAIHLMGFLVLLATVRLWNLMHHIPRLQVIGTTLSKAWDEVVGFLLVILILLTGYAIAFNLLFGWSISDYRTFFSSAVTVVGLLMGISHHEEVIALDPILGSFLIITSVFLMVLVIINLFVSVILMAFGKERKSLKTRKESALIDMVLQKLSSLLGIQQHQNTYSGS</sequence>
<evidence type="ECO:0000256" key="8">
    <source>
        <dbReference type="ARBA" id="ARBA00023180"/>
    </source>
</evidence>
<evidence type="ECO:0000256" key="1">
    <source>
        <dbReference type="ARBA" id="ARBA00004141"/>
    </source>
</evidence>
<evidence type="ECO:0000313" key="15">
    <source>
        <dbReference type="RefSeq" id="XP_072587688.1"/>
    </source>
</evidence>
<name>A0ABM4YBL2_VULVU</name>
<dbReference type="RefSeq" id="XP_072587688.1">
    <property type="nucleotide sequence ID" value="XM_072731587.1"/>
</dbReference>
<comment type="subcellular location">
    <subcellularLocation>
        <location evidence="1">Membrane</location>
        <topology evidence="1">Multi-pass membrane protein</topology>
    </subcellularLocation>
</comment>
<evidence type="ECO:0000256" key="7">
    <source>
        <dbReference type="ARBA" id="ARBA00023157"/>
    </source>
</evidence>
<dbReference type="SMART" id="SM00303">
    <property type="entry name" value="GPS"/>
    <property type="match status" value="1"/>
</dbReference>
<dbReference type="Pfam" id="PF01477">
    <property type="entry name" value="PLAT"/>
    <property type="match status" value="1"/>
</dbReference>
<gene>
    <name evidence="15" type="primary">PKD1L3</name>
</gene>
<feature type="transmembrane region" description="Helical" evidence="11">
    <location>
        <begin position="1541"/>
        <end position="1570"/>
    </location>
</feature>
<feature type="transmembrane region" description="Helical" evidence="11">
    <location>
        <begin position="1438"/>
        <end position="1463"/>
    </location>
</feature>
<dbReference type="InterPro" id="IPR013122">
    <property type="entry name" value="PKD1_2_channel"/>
</dbReference>
<feature type="transmembrane region" description="Helical" evidence="11">
    <location>
        <begin position="1308"/>
        <end position="1329"/>
    </location>
</feature>
<evidence type="ECO:0000313" key="14">
    <source>
        <dbReference type="Proteomes" id="UP001652641"/>
    </source>
</evidence>
<reference evidence="15" key="1">
    <citation type="submission" date="2025-08" db="UniProtKB">
        <authorList>
            <consortium name="RefSeq"/>
        </authorList>
    </citation>
    <scope>IDENTIFICATION</scope>
    <source>
        <tissue evidence="15">Cell line</tissue>
    </source>
</reference>
<feature type="region of interest" description="Disordered" evidence="10">
    <location>
        <begin position="1220"/>
        <end position="1239"/>
    </location>
</feature>
<dbReference type="SUPFAM" id="SSF49723">
    <property type="entry name" value="Lipase/lipooxygenase domain (PLAT/LH2 domain)"/>
    <property type="match status" value="1"/>
</dbReference>
<evidence type="ECO:0000256" key="2">
    <source>
        <dbReference type="ARBA" id="ARBA00007200"/>
    </source>
</evidence>
<evidence type="ECO:0000259" key="12">
    <source>
        <dbReference type="PROSITE" id="PS50095"/>
    </source>
</evidence>
<dbReference type="SUPFAM" id="SSF56436">
    <property type="entry name" value="C-type lectin-like"/>
    <property type="match status" value="1"/>
</dbReference>
<comment type="similarity">
    <text evidence="2">Belongs to the polycystin family.</text>
</comment>
<feature type="transmembrane region" description="Helical" evidence="11">
    <location>
        <begin position="1097"/>
        <end position="1120"/>
    </location>
</feature>
<dbReference type="InterPro" id="IPR000203">
    <property type="entry name" value="GPS"/>
</dbReference>
<feature type="transmembrane region" description="Helical" evidence="11">
    <location>
        <begin position="1355"/>
        <end position="1377"/>
    </location>
</feature>
<proteinExistence type="inferred from homology"/>
<dbReference type="InterPro" id="IPR051223">
    <property type="entry name" value="Polycystin"/>
</dbReference>
<feature type="domain" description="GAIN-B" evidence="13">
    <location>
        <begin position="468"/>
        <end position="630"/>
    </location>
</feature>
<protein>
    <submittedName>
        <fullName evidence="15">Polycystin-1-like protein 3 isoform X5</fullName>
    </submittedName>
</protein>
<dbReference type="PROSITE" id="PS50221">
    <property type="entry name" value="GAIN_B"/>
    <property type="match status" value="1"/>
</dbReference>
<dbReference type="Pfam" id="PF08016">
    <property type="entry name" value="PKD_channel"/>
    <property type="match status" value="1"/>
</dbReference>
<feature type="transmembrane region" description="Helical" evidence="11">
    <location>
        <begin position="644"/>
        <end position="664"/>
    </location>
</feature>
<dbReference type="InterPro" id="IPR042060">
    <property type="entry name" value="PLAT_polycystin1"/>
</dbReference>
<dbReference type="Proteomes" id="UP001652641">
    <property type="component" value="Chromosome 12"/>
</dbReference>
<feature type="transmembrane region" description="Helical" evidence="11">
    <location>
        <begin position="1180"/>
        <end position="1200"/>
    </location>
</feature>
<evidence type="ECO:0000256" key="11">
    <source>
        <dbReference type="SAM" id="Phobius"/>
    </source>
</evidence>
<dbReference type="Pfam" id="PF01825">
    <property type="entry name" value="GPS"/>
    <property type="match status" value="1"/>
</dbReference>
<comment type="caution">
    <text evidence="9">Lacks conserved residue(s) required for the propagation of feature annotation.</text>
</comment>
<keyword evidence="14" id="KW-1185">Reference proteome</keyword>
<dbReference type="SMART" id="SM00308">
    <property type="entry name" value="LH2"/>
    <property type="match status" value="1"/>
</dbReference>
<evidence type="ECO:0000256" key="5">
    <source>
        <dbReference type="ARBA" id="ARBA00022989"/>
    </source>
</evidence>
<dbReference type="PANTHER" id="PTHR10877">
    <property type="entry name" value="POLYCYSTIN FAMILY MEMBER"/>
    <property type="match status" value="1"/>
</dbReference>
<evidence type="ECO:0000259" key="13">
    <source>
        <dbReference type="PROSITE" id="PS50221"/>
    </source>
</evidence>
<keyword evidence="6 11" id="KW-0472">Membrane</keyword>
<dbReference type="InterPro" id="IPR001024">
    <property type="entry name" value="PLAT/LH2_dom"/>
</dbReference>
<feature type="transmembrane region" description="Helical" evidence="11">
    <location>
        <begin position="1132"/>
        <end position="1159"/>
    </location>
</feature>
<dbReference type="Gene3D" id="2.60.60.20">
    <property type="entry name" value="PLAT/LH2 domain"/>
    <property type="match status" value="1"/>
</dbReference>
<dbReference type="PROSITE" id="PS50095">
    <property type="entry name" value="PLAT"/>
    <property type="match status" value="1"/>
</dbReference>
<dbReference type="PANTHER" id="PTHR10877:SF136">
    <property type="entry name" value="POLYCYSTIN-1-LIKE PROTEIN 3"/>
    <property type="match status" value="1"/>
</dbReference>
<feature type="transmembrane region" description="Helical" evidence="11">
    <location>
        <begin position="851"/>
        <end position="869"/>
    </location>
</feature>
<accession>A0ABM4YBL2</accession>
<feature type="transmembrane region" description="Helical" evidence="11">
    <location>
        <begin position="889"/>
        <end position="909"/>
    </location>
</feature>
<evidence type="ECO:0000256" key="9">
    <source>
        <dbReference type="PROSITE-ProRule" id="PRU00152"/>
    </source>
</evidence>
<feature type="transmembrane region" description="Helical" evidence="11">
    <location>
        <begin position="1397"/>
        <end position="1417"/>
    </location>
</feature>
<evidence type="ECO:0000256" key="6">
    <source>
        <dbReference type="ARBA" id="ARBA00023136"/>
    </source>
</evidence>
<dbReference type="InterPro" id="IPR016187">
    <property type="entry name" value="CTDL_fold"/>
</dbReference>
<dbReference type="CDD" id="cd00037">
    <property type="entry name" value="CLECT"/>
    <property type="match status" value="1"/>
</dbReference>
<keyword evidence="4" id="KW-0732">Signal</keyword>
<feature type="transmembrane region" description="Helical" evidence="11">
    <location>
        <begin position="1512"/>
        <end position="1529"/>
    </location>
</feature>
<dbReference type="GeneID" id="112929487"/>
<keyword evidence="8" id="KW-0325">Glycoprotein</keyword>
<evidence type="ECO:0000256" key="4">
    <source>
        <dbReference type="ARBA" id="ARBA00022729"/>
    </source>
</evidence>
<dbReference type="CDD" id="cd01752">
    <property type="entry name" value="PLAT_polycystin"/>
    <property type="match status" value="1"/>
</dbReference>
<dbReference type="InterPro" id="IPR003915">
    <property type="entry name" value="PKD_2"/>
</dbReference>
<keyword evidence="3 11" id="KW-0812">Transmembrane</keyword>
<organism evidence="14 15">
    <name type="scientific">Vulpes vulpes</name>
    <name type="common">Red fox</name>
    <dbReference type="NCBI Taxonomy" id="9627"/>
    <lineage>
        <taxon>Eukaryota</taxon>
        <taxon>Metazoa</taxon>
        <taxon>Chordata</taxon>
        <taxon>Craniata</taxon>
        <taxon>Vertebrata</taxon>
        <taxon>Euteleostomi</taxon>
        <taxon>Mammalia</taxon>
        <taxon>Eutheria</taxon>
        <taxon>Laurasiatheria</taxon>
        <taxon>Carnivora</taxon>
        <taxon>Caniformia</taxon>
        <taxon>Canidae</taxon>
        <taxon>Vulpes</taxon>
    </lineage>
</organism>
<feature type="transmembrane region" description="Helical" evidence="11">
    <location>
        <begin position="1483"/>
        <end position="1505"/>
    </location>
</feature>
<keyword evidence="5 11" id="KW-1133">Transmembrane helix</keyword>
<feature type="domain" description="PLAT" evidence="12">
    <location>
        <begin position="688"/>
        <end position="805"/>
    </location>
</feature>
<evidence type="ECO:0000256" key="10">
    <source>
        <dbReference type="SAM" id="MobiDB-lite"/>
    </source>
</evidence>
<dbReference type="InterPro" id="IPR036392">
    <property type="entry name" value="PLAT/LH2_dom_sf"/>
</dbReference>
<dbReference type="InterPro" id="IPR057244">
    <property type="entry name" value="GAIN_B"/>
</dbReference>
<dbReference type="InterPro" id="IPR046791">
    <property type="entry name" value="Polycystin_dom"/>
</dbReference>